<dbReference type="EMBL" id="CAKLBC010001517">
    <property type="protein sequence ID" value="CAH0492576.1"/>
    <property type="molecule type" value="Genomic_DNA"/>
</dbReference>
<evidence type="ECO:0000313" key="2">
    <source>
        <dbReference type="EMBL" id="CAI5720242.1"/>
    </source>
</evidence>
<keyword evidence="3" id="KW-1185">Reference proteome</keyword>
<evidence type="ECO:0000313" key="4">
    <source>
        <dbReference type="Proteomes" id="UP001159659"/>
    </source>
</evidence>
<comment type="caution">
    <text evidence="2">The sequence shown here is derived from an EMBL/GenBank/DDBJ whole genome shotgun (WGS) entry which is preliminary data.</text>
</comment>
<name>A0AAV0TDU7_9STRA</name>
<proteinExistence type="predicted"/>
<dbReference type="AlphaFoldDB" id="A0AAV0TDU7"/>
<dbReference type="EMBL" id="CANTFK010000633">
    <property type="protein sequence ID" value="CAI5720242.1"/>
    <property type="molecule type" value="Genomic_DNA"/>
</dbReference>
<dbReference type="Proteomes" id="UP001159659">
    <property type="component" value="Unassembled WGS sequence"/>
</dbReference>
<reference evidence="1 3" key="1">
    <citation type="submission" date="2021-11" db="EMBL/GenBank/DDBJ databases">
        <authorList>
            <person name="Islam A."/>
            <person name="Islam S."/>
            <person name="Flora M.S."/>
            <person name="Rahman M."/>
            <person name="Ziaur R.M."/>
            <person name="Epstein J.H."/>
            <person name="Hassan M."/>
            <person name="Klassen M."/>
            <person name="Woodard K."/>
            <person name="Webb A."/>
            <person name="Webby R.J."/>
            <person name="El Zowalaty M.E."/>
        </authorList>
    </citation>
    <scope>NUCLEOTIDE SEQUENCE [LARGE SCALE GENOMIC DNA]</scope>
    <source>
        <strain evidence="1">Pf1</strain>
    </source>
</reference>
<accession>A0AAV0TDU7</accession>
<evidence type="ECO:0000313" key="3">
    <source>
        <dbReference type="Proteomes" id="UP001157938"/>
    </source>
</evidence>
<gene>
    <name evidence="1" type="ORF">PFR001_LOCUS7773</name>
    <name evidence="2" type="ORF">PFR002_LOCUS3956</name>
</gene>
<sequence>MSSPAQMLKSVLVLQLEAVKTLVIEYHQQTEAYVQQFGHLPLSHDPMDAAHDARIALRTLPALAESCVVSEVILMATKKHCGGDMCATSADHLESFLTISRKDVKTVEDRVHALFVLDASLTHAQLKKEMQSRFEGKRGYDLLVEWLAVSCSYKDEMSKAFTELLLLMLKKNVPTMSFTTKTMIKSLTQYKKVMKGKKNKILLQVVVDQYREKINS</sequence>
<dbReference type="Proteomes" id="UP001157938">
    <property type="component" value="Unassembled WGS sequence"/>
</dbReference>
<protein>
    <submittedName>
        <fullName evidence="2">Uncharacterized protein</fullName>
    </submittedName>
</protein>
<evidence type="ECO:0000313" key="1">
    <source>
        <dbReference type="EMBL" id="CAH0492576.1"/>
    </source>
</evidence>
<organism evidence="2 4">
    <name type="scientific">Peronospora farinosa</name>
    <dbReference type="NCBI Taxonomy" id="134698"/>
    <lineage>
        <taxon>Eukaryota</taxon>
        <taxon>Sar</taxon>
        <taxon>Stramenopiles</taxon>
        <taxon>Oomycota</taxon>
        <taxon>Peronosporomycetes</taxon>
        <taxon>Peronosporales</taxon>
        <taxon>Peronosporaceae</taxon>
        <taxon>Peronospora</taxon>
    </lineage>
</organism>
<reference evidence="2" key="2">
    <citation type="submission" date="2022-12" db="EMBL/GenBank/DDBJ databases">
        <authorList>
            <person name="Webb A."/>
        </authorList>
    </citation>
    <scope>NUCLEOTIDE SEQUENCE</scope>
    <source>
        <strain evidence="2">Pf2</strain>
    </source>
</reference>